<organism evidence="2 3">
    <name type="scientific">Rangifer tarandus platyrhynchus</name>
    <name type="common">Svalbard reindeer</name>
    <dbReference type="NCBI Taxonomy" id="3082113"/>
    <lineage>
        <taxon>Eukaryota</taxon>
        <taxon>Metazoa</taxon>
        <taxon>Chordata</taxon>
        <taxon>Craniata</taxon>
        <taxon>Vertebrata</taxon>
        <taxon>Euteleostomi</taxon>
        <taxon>Mammalia</taxon>
        <taxon>Eutheria</taxon>
        <taxon>Laurasiatheria</taxon>
        <taxon>Artiodactyla</taxon>
        <taxon>Ruminantia</taxon>
        <taxon>Pecora</taxon>
        <taxon>Cervidae</taxon>
        <taxon>Odocoileinae</taxon>
        <taxon>Rangifer</taxon>
    </lineage>
</organism>
<gene>
    <name evidence="2" type="ORF">MRATA1EN1_LOCUS14494</name>
</gene>
<protein>
    <submittedName>
        <fullName evidence="2">Uncharacterized protein</fullName>
    </submittedName>
</protein>
<proteinExistence type="predicted"/>
<accession>A0ABN8YVA5</accession>
<keyword evidence="3" id="KW-1185">Reference proteome</keyword>
<evidence type="ECO:0000256" key="1">
    <source>
        <dbReference type="SAM" id="MobiDB-lite"/>
    </source>
</evidence>
<feature type="region of interest" description="Disordered" evidence="1">
    <location>
        <begin position="32"/>
        <end position="63"/>
    </location>
</feature>
<evidence type="ECO:0000313" key="2">
    <source>
        <dbReference type="EMBL" id="CAI9165532.1"/>
    </source>
</evidence>
<dbReference type="Proteomes" id="UP001176941">
    <property type="component" value="Chromosome 24"/>
</dbReference>
<sequence length="121" mass="13099">MPSAVCCPRAGWGLPGAQAKSPTALNTAGWARGPIQSSGTSIALRPPHSSEREPLDSHSLSQSWGSWWGEVSPEELLGKQGQEHRSGKCCYRHLCSVVASHWDRLPLTLTLKTWEAKAALL</sequence>
<name>A0ABN8YVA5_RANTA</name>
<evidence type="ECO:0000313" key="3">
    <source>
        <dbReference type="Proteomes" id="UP001176941"/>
    </source>
</evidence>
<dbReference type="EMBL" id="OX459960">
    <property type="protein sequence ID" value="CAI9165532.1"/>
    <property type="molecule type" value="Genomic_DNA"/>
</dbReference>
<reference evidence="2" key="1">
    <citation type="submission" date="2023-04" db="EMBL/GenBank/DDBJ databases">
        <authorList>
            <consortium name="ELIXIR-Norway"/>
        </authorList>
    </citation>
    <scope>NUCLEOTIDE SEQUENCE [LARGE SCALE GENOMIC DNA]</scope>
</reference>